<dbReference type="InterPro" id="IPR013783">
    <property type="entry name" value="Ig-like_fold"/>
</dbReference>
<gene>
    <name evidence="2" type="ORF">AALO_G00036850</name>
</gene>
<evidence type="ECO:0000256" key="1">
    <source>
        <dbReference type="SAM" id="Phobius"/>
    </source>
</evidence>
<organism evidence="2 3">
    <name type="scientific">Alosa alosa</name>
    <name type="common">allis shad</name>
    <dbReference type="NCBI Taxonomy" id="278164"/>
    <lineage>
        <taxon>Eukaryota</taxon>
        <taxon>Metazoa</taxon>
        <taxon>Chordata</taxon>
        <taxon>Craniata</taxon>
        <taxon>Vertebrata</taxon>
        <taxon>Euteleostomi</taxon>
        <taxon>Actinopterygii</taxon>
        <taxon>Neopterygii</taxon>
        <taxon>Teleostei</taxon>
        <taxon>Clupei</taxon>
        <taxon>Clupeiformes</taxon>
        <taxon>Clupeoidei</taxon>
        <taxon>Clupeidae</taxon>
        <taxon>Alosa</taxon>
    </lineage>
</organism>
<name>A0AAV6H731_9TELE</name>
<comment type="caution">
    <text evidence="2">The sequence shown here is derived from an EMBL/GenBank/DDBJ whole genome shotgun (WGS) entry which is preliminary data.</text>
</comment>
<accession>A0AAV6H731</accession>
<proteinExistence type="predicted"/>
<keyword evidence="1" id="KW-0472">Membrane</keyword>
<reference evidence="2" key="1">
    <citation type="submission" date="2020-10" db="EMBL/GenBank/DDBJ databases">
        <title>Chromosome-scale genome assembly of the Allis shad, Alosa alosa.</title>
        <authorList>
            <person name="Margot Z."/>
            <person name="Christophe K."/>
            <person name="Cabau C."/>
            <person name="Louis A."/>
            <person name="Berthelot C."/>
            <person name="Parey E."/>
            <person name="Roest Crollius H."/>
            <person name="Montfort J."/>
            <person name="Robinson-Rechavi M."/>
            <person name="Bucao C."/>
            <person name="Bouchez O."/>
            <person name="Gislard M."/>
            <person name="Lluch J."/>
            <person name="Milhes M."/>
            <person name="Lampietro C."/>
            <person name="Lopez Roques C."/>
            <person name="Donnadieu C."/>
            <person name="Braasch I."/>
            <person name="Desvignes T."/>
            <person name="Postlethwait J."/>
            <person name="Bobe J."/>
            <person name="Guiguen Y."/>
        </authorList>
    </citation>
    <scope>NUCLEOTIDE SEQUENCE</scope>
    <source>
        <strain evidence="2">M-15738</strain>
        <tissue evidence="2">Blood</tissue>
    </source>
</reference>
<keyword evidence="1" id="KW-0812">Transmembrane</keyword>
<dbReference type="Proteomes" id="UP000823561">
    <property type="component" value="Chromosome 3"/>
</dbReference>
<dbReference type="SUPFAM" id="SSF48726">
    <property type="entry name" value="Immunoglobulin"/>
    <property type="match status" value="1"/>
</dbReference>
<dbReference type="Gene3D" id="2.60.40.10">
    <property type="entry name" value="Immunoglobulins"/>
    <property type="match status" value="1"/>
</dbReference>
<evidence type="ECO:0000313" key="3">
    <source>
        <dbReference type="Proteomes" id="UP000823561"/>
    </source>
</evidence>
<sequence length="155" mass="16756">MLANSGGIHILDSRFQITGNGSLVLEGARSQDAGDYICSIILSNGTVQKNTVNLQFQPHNISLGTMEKNSTSTQSPDAKEEGNSFWTVIITITCSVAAAVVFLVGISSGIIYRCRKTDEAIYVNTAYVKDKRSTRPQPHLLQEPSRVAAGLKILD</sequence>
<dbReference type="InterPro" id="IPR036179">
    <property type="entry name" value="Ig-like_dom_sf"/>
</dbReference>
<dbReference type="EMBL" id="JADWDJ010000003">
    <property type="protein sequence ID" value="KAG5282975.1"/>
    <property type="molecule type" value="Genomic_DNA"/>
</dbReference>
<evidence type="ECO:0008006" key="4">
    <source>
        <dbReference type="Google" id="ProtNLM"/>
    </source>
</evidence>
<protein>
    <recommendedName>
        <fullName evidence="4">Ig-like domain-containing protein</fullName>
    </recommendedName>
</protein>
<evidence type="ECO:0000313" key="2">
    <source>
        <dbReference type="EMBL" id="KAG5282975.1"/>
    </source>
</evidence>
<keyword evidence="1" id="KW-1133">Transmembrane helix</keyword>
<dbReference type="AlphaFoldDB" id="A0AAV6H731"/>
<feature type="transmembrane region" description="Helical" evidence="1">
    <location>
        <begin position="85"/>
        <end position="106"/>
    </location>
</feature>
<keyword evidence="3" id="KW-1185">Reference proteome</keyword>